<comment type="caution">
    <text evidence="1">The sequence shown here is derived from an EMBL/GenBank/DDBJ whole genome shotgun (WGS) entry which is preliminary data.</text>
</comment>
<name>A0ABU9MRF6_9GAMM</name>
<dbReference type="Proteomes" id="UP001447008">
    <property type="component" value="Unassembled WGS sequence"/>
</dbReference>
<dbReference type="EMBL" id="JBCGCU010000001">
    <property type="protein sequence ID" value="MEM0513902.1"/>
    <property type="molecule type" value="Genomic_DNA"/>
</dbReference>
<evidence type="ECO:0000313" key="2">
    <source>
        <dbReference type="Proteomes" id="UP001447008"/>
    </source>
</evidence>
<protein>
    <submittedName>
        <fullName evidence="1">Uncharacterized protein</fullName>
    </submittedName>
</protein>
<sequence length="230" mass="26068">MDSNLEQIVKIEKATDGFFKKSVRIAISQMLAQLVPKVFLARTLTDKDSKEMLLELANTYIDLKDEAFKDSVRNGSHSLWVSAAVCESWVQATLVDDKDLSAIEKRVFYLINRSYKSKVGKSSAALIARDLAWKNFTEYTSSSSWMRFALEEIDEQFSKQCSGMTPSEQDIALILKQAVHYVQFQSDAIQSHIHAMETYSTARKSGLHLNFSSAISDYMDDAPYLEKFST</sequence>
<organism evidence="1 2">
    <name type="scientific">Pseudoalteromonas qingdaonensis</name>
    <dbReference type="NCBI Taxonomy" id="3131913"/>
    <lineage>
        <taxon>Bacteria</taxon>
        <taxon>Pseudomonadati</taxon>
        <taxon>Pseudomonadota</taxon>
        <taxon>Gammaproteobacteria</taxon>
        <taxon>Alteromonadales</taxon>
        <taxon>Pseudoalteromonadaceae</taxon>
        <taxon>Pseudoalteromonas</taxon>
    </lineage>
</organism>
<proteinExistence type="predicted"/>
<dbReference type="RefSeq" id="WP_342675452.1">
    <property type="nucleotide sequence ID" value="NZ_JBCGCU010000001.1"/>
</dbReference>
<gene>
    <name evidence="1" type="ORF">WCN91_00350</name>
</gene>
<reference evidence="1 2" key="1">
    <citation type="submission" date="2024-03" db="EMBL/GenBank/DDBJ databases">
        <title>Pseudoalteromonas qingdaonensis sp. nov., isolated from the intestines of marine benthic organisms.</title>
        <authorList>
            <person name="Lin X."/>
            <person name="Fang S."/>
            <person name="Hu X."/>
        </authorList>
    </citation>
    <scope>NUCLEOTIDE SEQUENCE [LARGE SCALE GENOMIC DNA]</scope>
    <source>
        <strain evidence="1 2">YIC-827</strain>
    </source>
</reference>
<keyword evidence="2" id="KW-1185">Reference proteome</keyword>
<evidence type="ECO:0000313" key="1">
    <source>
        <dbReference type="EMBL" id="MEM0513902.1"/>
    </source>
</evidence>
<accession>A0ABU9MRF6</accession>